<dbReference type="InterPro" id="IPR042097">
    <property type="entry name" value="Aminopeptidase_N-like_N_sf"/>
</dbReference>
<keyword evidence="4" id="KW-0805">Transcription regulation</keyword>
<dbReference type="GO" id="GO:0006367">
    <property type="term" value="P:transcription initiation at RNA polymerase II promoter"/>
    <property type="evidence" value="ECO:0007669"/>
    <property type="project" value="TreeGrafter"/>
</dbReference>
<sequence>MVGVMEPPALVPPGLGFSVLHQKVELDIDFATKSLRGKTEILISPHYKDLKKIRLNCRQCSLKRLNINGRPPTLLYNEPYSKMKIHSTASIHQHHMLRQKLAPQLREPPEEELVVNLPKSVRIEEIDLFAMDAGNVLASRVNGVAKRDSGDAASVAATPAVRVDDQAGRFKPLTVYIEFAISAIRDGLHFVGMEEGDPRYPHAYTKNSSSPGSACCLFPCVDDLSTRCTWEITIKCPRTLGDAVGHLVNDGDRRDRGSGVGLDNSREDGLMLDEGFAQDLSGLTDDEKALDMVVVCSGDLTDEIVDPLDPTKKTFSFICATAIVAQHIGFTVGPFDHVDLSEFRETDEDDKLGQNAIHVHGFCLPGRAEEVRNTCMPMAKAIDFFTLTYGSFPFASYKICFVDDQARETVETASLSICSNNLLFPEDITEPLNIVTRKLVHALARQWIGINIIGKEPRDTWVLVGIAYFITDMFMKRLSGNNEYRFRQKQAADQVCELDVARPSLYDIGNLVPLDPSELEFLELKAPLVLFILDRRLTKAGGSSGLSRIISRIFLNGKVGDLPNGALETKHFIRTCEKLGHTKLEAFFQQWVFGAGCPRFYVTQRFNKKKLVVEMMINQVQIQQPTTRDIRSETFMRDAKEYEHEVNPGPVQPAFIGPMTIRIHEADGTPYEHIVDIKDTTTRLDIPYNTKYKRLKRSRRQKERAAAAAGIDISADTQDDVLLYCLGDVLQSEEEVLDWRLVDWSKDDEERMNQESFEWIRMDADFEWICKISIVMPGYMYVSQLQQDRDVVAQLESIQYIAAQKESALVSTILVRTLMDKRYFHGIRTAAAHALAKCGTEDLEWIGLYHLEKAFQEFFCFPQSAMTKSNDFSDRTDYYMQCAIPQAMARVRGNDGKAPMRVKRFLFDQLKFNDNSNNDYSDCHYIATLMLALSESLITSGHKDVYNFAFDEDEQEETRFQKAAIDEIERYRQLDEWIPSFHNVYSMAALDCKRRLQQEKVTQPNVLDFMRYTQEGTFALLRLNAFSSLVELGMLRVDPIMRYFIYVLRTDPSPFIRTSLLRLFSKGLGSIAIGESLPQASEPQHEGLVIVQEGGATDSRQQEIARTQTVPGALQALRKELDGNETLKQALWGAVTSPEVGLLEVRDLLSICALLYESKTSLIVELKYPRKWAVQHMGKGRMRFYRSDKIRTTPTTPLVSEKVKIKQEKTKQENEPPASVGIIKLISKPKKPVPTPTPISPESTKPRLTLKLKLPGSNAGPAQAQ</sequence>
<organism evidence="12 13">
    <name type="scientific">Trichoglossum hirsutum</name>
    <dbReference type="NCBI Taxonomy" id="265104"/>
    <lineage>
        <taxon>Eukaryota</taxon>
        <taxon>Fungi</taxon>
        <taxon>Dikarya</taxon>
        <taxon>Ascomycota</taxon>
        <taxon>Pezizomycotina</taxon>
        <taxon>Geoglossomycetes</taxon>
        <taxon>Geoglossales</taxon>
        <taxon>Geoglossaceae</taxon>
        <taxon>Trichoglossum</taxon>
    </lineage>
</organism>
<dbReference type="Proteomes" id="UP000750711">
    <property type="component" value="Unassembled WGS sequence"/>
</dbReference>
<dbReference type="GO" id="GO:0016251">
    <property type="term" value="F:RNA polymerase II general transcription initiation factor activity"/>
    <property type="evidence" value="ECO:0007669"/>
    <property type="project" value="TreeGrafter"/>
</dbReference>
<dbReference type="PANTHER" id="PTHR15137:SF9">
    <property type="entry name" value="TRANSCRIPTION INITIATION FACTOR TFIID SUBUNIT 2"/>
    <property type="match status" value="1"/>
</dbReference>
<dbReference type="SUPFAM" id="SSF63737">
    <property type="entry name" value="Leukotriene A4 hydrolase N-terminal domain"/>
    <property type="match status" value="1"/>
</dbReference>
<dbReference type="FunFam" id="1.10.390.10:FF:000011">
    <property type="entry name" value="Transcription initiation factor TFIID subunit"/>
    <property type="match status" value="1"/>
</dbReference>
<name>A0A9P8LDZ7_9PEZI</name>
<dbReference type="Pfam" id="PF25577">
    <property type="entry name" value="TPR_TAF2_C"/>
    <property type="match status" value="1"/>
</dbReference>
<evidence type="ECO:0000256" key="8">
    <source>
        <dbReference type="ARBA" id="ARBA00076306"/>
    </source>
</evidence>
<feature type="domain" description="Transcription initiation factor TFIID subunit 2 TPR repeats" evidence="11">
    <location>
        <begin position="779"/>
        <end position="1066"/>
    </location>
</feature>
<evidence type="ECO:0000313" key="12">
    <source>
        <dbReference type="EMBL" id="KAH0562461.1"/>
    </source>
</evidence>
<dbReference type="SUPFAM" id="SSF55486">
    <property type="entry name" value="Metalloproteases ('zincins'), catalytic domain"/>
    <property type="match status" value="1"/>
</dbReference>
<dbReference type="EMBL" id="JAGHQM010000347">
    <property type="protein sequence ID" value="KAH0562461.1"/>
    <property type="molecule type" value="Genomic_DNA"/>
</dbReference>
<keyword evidence="13" id="KW-1185">Reference proteome</keyword>
<dbReference type="GO" id="GO:0000976">
    <property type="term" value="F:transcription cis-regulatory region binding"/>
    <property type="evidence" value="ECO:0007669"/>
    <property type="project" value="TreeGrafter"/>
</dbReference>
<comment type="caution">
    <text evidence="12">The sequence shown here is derived from an EMBL/GenBank/DDBJ whole genome shotgun (WGS) entry which is preliminary data.</text>
</comment>
<proteinExistence type="inferred from homology"/>
<keyword evidence="6" id="KW-0539">Nucleus</keyword>
<dbReference type="InterPro" id="IPR057991">
    <property type="entry name" value="TPR_TAF2_C"/>
</dbReference>
<evidence type="ECO:0000256" key="3">
    <source>
        <dbReference type="ARBA" id="ARBA00017363"/>
    </source>
</evidence>
<dbReference type="AlphaFoldDB" id="A0A9P8LDZ7"/>
<evidence type="ECO:0000259" key="10">
    <source>
        <dbReference type="Pfam" id="PF25316"/>
    </source>
</evidence>
<dbReference type="PANTHER" id="PTHR15137">
    <property type="entry name" value="TRANSCRIPTION INITIATION FACTOR TFIID"/>
    <property type="match status" value="1"/>
</dbReference>
<feature type="region of interest" description="Disordered" evidence="9">
    <location>
        <begin position="1205"/>
        <end position="1265"/>
    </location>
</feature>
<evidence type="ECO:0000256" key="9">
    <source>
        <dbReference type="SAM" id="MobiDB-lite"/>
    </source>
</evidence>
<comment type="similarity">
    <text evidence="2">Belongs to the TAF2 family.</text>
</comment>
<evidence type="ECO:0000256" key="1">
    <source>
        <dbReference type="ARBA" id="ARBA00004123"/>
    </source>
</evidence>
<dbReference type="Gene3D" id="1.10.390.10">
    <property type="entry name" value="Neutral Protease Domain 2"/>
    <property type="match status" value="1"/>
</dbReference>
<accession>A0A9P8LDZ7</accession>
<dbReference type="InterPro" id="IPR027268">
    <property type="entry name" value="Peptidase_M4/M1_CTD_sf"/>
</dbReference>
<evidence type="ECO:0000313" key="13">
    <source>
        <dbReference type="Proteomes" id="UP000750711"/>
    </source>
</evidence>
<comment type="function">
    <text evidence="7">Functions as a component of the DNA-binding general transcription factor complex TFIID. Binding of TFIID to a promoter (with or without TATA element) is the initial step in pre-initiation complex (PIC) formation. TFIID plays a key role in the regulation of gene expression by RNA polymerase II through different activities such as transcription activator interaction, core promoter recognition and selectivity, TFIIA and TFIIB interaction, chromatin modification (histone acetylation by TAF1), facilitation of DNA opening and initiation of transcription.</text>
</comment>
<dbReference type="GO" id="GO:0005669">
    <property type="term" value="C:transcription factor TFIID complex"/>
    <property type="evidence" value="ECO:0007669"/>
    <property type="project" value="InterPro"/>
</dbReference>
<feature type="compositionally biased region" description="Basic and acidic residues" evidence="9">
    <location>
        <begin position="1205"/>
        <end position="1214"/>
    </location>
</feature>
<comment type="subcellular location">
    <subcellularLocation>
        <location evidence="1">Nucleus</location>
    </subcellularLocation>
</comment>
<keyword evidence="5" id="KW-0804">Transcription</keyword>
<dbReference type="GO" id="GO:0003682">
    <property type="term" value="F:chromatin binding"/>
    <property type="evidence" value="ECO:0007669"/>
    <property type="project" value="TreeGrafter"/>
</dbReference>
<evidence type="ECO:0000256" key="4">
    <source>
        <dbReference type="ARBA" id="ARBA00023015"/>
    </source>
</evidence>
<evidence type="ECO:0000259" key="11">
    <source>
        <dbReference type="Pfam" id="PF25577"/>
    </source>
</evidence>
<dbReference type="CDD" id="cd09839">
    <property type="entry name" value="M1_like_TAF2"/>
    <property type="match status" value="1"/>
</dbReference>
<dbReference type="Gene3D" id="2.60.40.1730">
    <property type="entry name" value="tricorn interacting facor f3 domain"/>
    <property type="match status" value="1"/>
</dbReference>
<evidence type="ECO:0000256" key="2">
    <source>
        <dbReference type="ARBA" id="ARBA00010937"/>
    </source>
</evidence>
<dbReference type="InterPro" id="IPR037813">
    <property type="entry name" value="TAF2"/>
</dbReference>
<feature type="compositionally biased region" description="Low complexity" evidence="9">
    <location>
        <begin position="1240"/>
        <end position="1255"/>
    </location>
</feature>
<feature type="domain" description="Transcription initiation factor TFIID subunit 2 Ig-like" evidence="10">
    <location>
        <begin position="595"/>
        <end position="776"/>
    </location>
</feature>
<evidence type="ECO:0000256" key="5">
    <source>
        <dbReference type="ARBA" id="ARBA00023163"/>
    </source>
</evidence>
<reference evidence="12" key="1">
    <citation type="submission" date="2021-03" db="EMBL/GenBank/DDBJ databases">
        <title>Comparative genomics and phylogenomic investigation of the class Geoglossomycetes provide insights into ecological specialization and systematics.</title>
        <authorList>
            <person name="Melie T."/>
            <person name="Pirro S."/>
            <person name="Miller A.N."/>
            <person name="Quandt A."/>
        </authorList>
    </citation>
    <scope>NUCLEOTIDE SEQUENCE</scope>
    <source>
        <strain evidence="12">CAQ_001_2017</strain>
    </source>
</reference>
<protein>
    <recommendedName>
        <fullName evidence="3">Transcription initiation factor TFIID subunit 2</fullName>
    </recommendedName>
    <alternativeName>
        <fullName evidence="8">TBP-associated factor 2</fullName>
    </alternativeName>
</protein>
<evidence type="ECO:0000256" key="7">
    <source>
        <dbReference type="ARBA" id="ARBA00025346"/>
    </source>
</evidence>
<evidence type="ECO:0000256" key="6">
    <source>
        <dbReference type="ARBA" id="ARBA00023242"/>
    </source>
</evidence>
<gene>
    <name evidence="12" type="ORF">GP486_002853</name>
</gene>
<dbReference type="Pfam" id="PF25316">
    <property type="entry name" value="TAF2_3rd"/>
    <property type="match status" value="1"/>
</dbReference>
<dbReference type="InterPro" id="IPR057345">
    <property type="entry name" value="Ig-like_TAF2"/>
</dbReference>